<keyword evidence="3" id="KW-0378">Hydrolase</keyword>
<feature type="region of interest" description="Disordered" evidence="1">
    <location>
        <begin position="1"/>
        <end position="25"/>
    </location>
</feature>
<dbReference type="GO" id="GO:0006506">
    <property type="term" value="P:GPI anchor biosynthetic process"/>
    <property type="evidence" value="ECO:0007669"/>
    <property type="project" value="TreeGrafter"/>
</dbReference>
<protein>
    <submittedName>
        <fullName evidence="3">Endonuclease/exonuclease/phosphatase</fullName>
    </submittedName>
</protein>
<evidence type="ECO:0000259" key="2">
    <source>
        <dbReference type="Pfam" id="PF03372"/>
    </source>
</evidence>
<evidence type="ECO:0000313" key="4">
    <source>
        <dbReference type="Proteomes" id="UP000009102"/>
    </source>
</evidence>
<keyword evidence="3" id="KW-0269">Exonuclease</keyword>
<feature type="compositionally biased region" description="Polar residues" evidence="1">
    <location>
        <begin position="11"/>
        <end position="24"/>
    </location>
</feature>
<gene>
    <name evidence="3" type="ordered locus">Hneap_2166</name>
</gene>
<dbReference type="Pfam" id="PF03372">
    <property type="entry name" value="Exo_endo_phos"/>
    <property type="match status" value="1"/>
</dbReference>
<dbReference type="HOGENOM" id="CLU_060500_4_2_6"/>
<keyword evidence="3" id="KW-0540">Nuclease</keyword>
<dbReference type="OrthoDB" id="5293344at2"/>
<dbReference type="RefSeq" id="WP_012825014.1">
    <property type="nucleotide sequence ID" value="NC_013422.1"/>
</dbReference>
<feature type="domain" description="Endonuclease/exonuclease/phosphatase" evidence="2">
    <location>
        <begin position="35"/>
        <end position="264"/>
    </location>
</feature>
<dbReference type="eggNOG" id="COG3568">
    <property type="taxonomic scope" value="Bacteria"/>
</dbReference>
<dbReference type="PANTHER" id="PTHR14859:SF15">
    <property type="entry name" value="ENDONUCLEASE_EXONUCLEASE_PHOSPHATASE DOMAIN-CONTAINING PROTEIN"/>
    <property type="match status" value="1"/>
</dbReference>
<organism evidence="3 4">
    <name type="scientific">Halothiobacillus neapolitanus (strain ATCC 23641 / DSM 15147 / CIP 104769 / NCIMB 8539 / c2)</name>
    <name type="common">Thiobacillus neapolitanus</name>
    <dbReference type="NCBI Taxonomy" id="555778"/>
    <lineage>
        <taxon>Bacteria</taxon>
        <taxon>Pseudomonadati</taxon>
        <taxon>Pseudomonadota</taxon>
        <taxon>Gammaproteobacteria</taxon>
        <taxon>Chromatiales</taxon>
        <taxon>Halothiobacillaceae</taxon>
        <taxon>Halothiobacillus</taxon>
    </lineage>
</organism>
<dbReference type="InterPro" id="IPR005135">
    <property type="entry name" value="Endo/exonuclease/phosphatase"/>
</dbReference>
<dbReference type="Gene3D" id="3.60.10.10">
    <property type="entry name" value="Endonuclease/exonuclease/phosphatase"/>
    <property type="match status" value="1"/>
</dbReference>
<dbReference type="InterPro" id="IPR051916">
    <property type="entry name" value="GPI-anchor_lipid_remodeler"/>
</dbReference>
<dbReference type="GO" id="GO:0004527">
    <property type="term" value="F:exonuclease activity"/>
    <property type="evidence" value="ECO:0007669"/>
    <property type="project" value="UniProtKB-KW"/>
</dbReference>
<dbReference type="InterPro" id="IPR036691">
    <property type="entry name" value="Endo/exonu/phosph_ase_sf"/>
</dbReference>
<dbReference type="Proteomes" id="UP000009102">
    <property type="component" value="Chromosome"/>
</dbReference>
<proteinExistence type="predicted"/>
<dbReference type="GO" id="GO:0016020">
    <property type="term" value="C:membrane"/>
    <property type="evidence" value="ECO:0007669"/>
    <property type="project" value="GOC"/>
</dbReference>
<dbReference type="AlphaFoldDB" id="D0KW79"/>
<sequence>MPEYRVVPSRNPASQAGEQPSEVPSTHALRPLRLLSYNIQAGIGTRNFRDYVLNGWKHVLPFPKRMQNLDHIAQLLSQFDLIGLQEADGGSLRSHFLNQIEYLAMRSNMPFWATRINRDLGHWGQHALGMLSRVEPYHIERYALPARIPGRGVVLADFDWYGQRVRVQVSHLSLSDRARRAQLDRLIARCREFDGVNIVMADFNCTPNNRDLQRLCLEAGLKLPFAPPLTYPSWEPKRAIDHILVSENIEIESVDALTYGVSDHAPLSMQIKLPPVSNHYLSSKAS</sequence>
<evidence type="ECO:0000313" key="3">
    <source>
        <dbReference type="EMBL" id="ACX96982.1"/>
    </source>
</evidence>
<dbReference type="EMBL" id="CP001801">
    <property type="protein sequence ID" value="ACX96982.1"/>
    <property type="molecule type" value="Genomic_DNA"/>
</dbReference>
<accession>D0KW79</accession>
<dbReference type="STRING" id="555778.Hneap_2166"/>
<dbReference type="KEGG" id="hna:Hneap_2166"/>
<dbReference type="PANTHER" id="PTHR14859">
    <property type="entry name" value="CALCOFLUOR WHITE HYPERSENSITIVE PROTEIN PRECURSOR"/>
    <property type="match status" value="1"/>
</dbReference>
<keyword evidence="3" id="KW-0255">Endonuclease</keyword>
<name>D0KW79_HALNC</name>
<dbReference type="GO" id="GO:0004519">
    <property type="term" value="F:endonuclease activity"/>
    <property type="evidence" value="ECO:0007669"/>
    <property type="project" value="UniProtKB-KW"/>
</dbReference>
<keyword evidence="4" id="KW-1185">Reference proteome</keyword>
<evidence type="ECO:0000256" key="1">
    <source>
        <dbReference type="SAM" id="MobiDB-lite"/>
    </source>
</evidence>
<reference evidence="3 4" key="1">
    <citation type="submission" date="2009-10" db="EMBL/GenBank/DDBJ databases">
        <title>Complete sequence of Halothiobacillus neapolitanus c2.</title>
        <authorList>
            <consortium name="US DOE Joint Genome Institute"/>
            <person name="Lucas S."/>
            <person name="Copeland A."/>
            <person name="Lapidus A."/>
            <person name="Glavina del Rio T."/>
            <person name="Tice H."/>
            <person name="Bruce D."/>
            <person name="Goodwin L."/>
            <person name="Pitluck S."/>
            <person name="Davenport K."/>
            <person name="Brettin T."/>
            <person name="Detter J.C."/>
            <person name="Han C."/>
            <person name="Tapia R."/>
            <person name="Larimer F."/>
            <person name="Land M."/>
            <person name="Hauser L."/>
            <person name="Kyrpides N."/>
            <person name="Mikhailova N."/>
            <person name="Kerfeld C."/>
            <person name="Cannon G."/>
            <person name="Heinhort S."/>
        </authorList>
    </citation>
    <scope>NUCLEOTIDE SEQUENCE [LARGE SCALE GENOMIC DNA]</scope>
    <source>
        <strain evidence="4">ATCC 23641 / c2</strain>
    </source>
</reference>
<dbReference type="SUPFAM" id="SSF56219">
    <property type="entry name" value="DNase I-like"/>
    <property type="match status" value="1"/>
</dbReference>